<reference evidence="2 3" key="1">
    <citation type="submission" date="2024-11" db="EMBL/GenBank/DDBJ databases">
        <title>Chromosome-level genome assembly of the freshwater bivalve Anodonta woodiana.</title>
        <authorList>
            <person name="Chen X."/>
        </authorList>
    </citation>
    <scope>NUCLEOTIDE SEQUENCE [LARGE SCALE GENOMIC DNA]</scope>
    <source>
        <strain evidence="2">MN2024</strain>
        <tissue evidence="2">Gills</tissue>
    </source>
</reference>
<dbReference type="InterPro" id="IPR016187">
    <property type="entry name" value="CTDL_fold"/>
</dbReference>
<gene>
    <name evidence="2" type="ORF">ACJMK2_031678</name>
</gene>
<dbReference type="Proteomes" id="UP001634394">
    <property type="component" value="Unassembled WGS sequence"/>
</dbReference>
<keyword evidence="3" id="KW-1185">Reference proteome</keyword>
<dbReference type="Pfam" id="PF00059">
    <property type="entry name" value="Lectin_C"/>
    <property type="match status" value="1"/>
</dbReference>
<evidence type="ECO:0000313" key="3">
    <source>
        <dbReference type="Proteomes" id="UP001634394"/>
    </source>
</evidence>
<dbReference type="InterPro" id="IPR001304">
    <property type="entry name" value="C-type_lectin-like"/>
</dbReference>
<sequence length="126" mass="14217">MDYKNVSIGNSTLCIKLHVNNLIFNDAMTMCESEKAKLIVVTTKEQIADLKTFVGPYDWVLLGMSDEAVETHWVSWTGEDVSPYWNSGEPNNMNNEDCICVSHLGPGLVDTSCYGYLPFLCHKSFW</sequence>
<dbReference type="SMART" id="SM00034">
    <property type="entry name" value="CLECT"/>
    <property type="match status" value="1"/>
</dbReference>
<feature type="domain" description="C-type lectin" evidence="1">
    <location>
        <begin position="10"/>
        <end position="122"/>
    </location>
</feature>
<dbReference type="CDD" id="cd00037">
    <property type="entry name" value="CLECT"/>
    <property type="match status" value="1"/>
</dbReference>
<dbReference type="EMBL" id="JBJQND010000004">
    <property type="protein sequence ID" value="KAL3879380.1"/>
    <property type="molecule type" value="Genomic_DNA"/>
</dbReference>
<dbReference type="AlphaFoldDB" id="A0ABD3WZJ6"/>
<organism evidence="2 3">
    <name type="scientific">Sinanodonta woodiana</name>
    <name type="common">Chinese pond mussel</name>
    <name type="synonym">Anodonta woodiana</name>
    <dbReference type="NCBI Taxonomy" id="1069815"/>
    <lineage>
        <taxon>Eukaryota</taxon>
        <taxon>Metazoa</taxon>
        <taxon>Spiralia</taxon>
        <taxon>Lophotrochozoa</taxon>
        <taxon>Mollusca</taxon>
        <taxon>Bivalvia</taxon>
        <taxon>Autobranchia</taxon>
        <taxon>Heteroconchia</taxon>
        <taxon>Palaeoheterodonta</taxon>
        <taxon>Unionida</taxon>
        <taxon>Unionoidea</taxon>
        <taxon>Unionidae</taxon>
        <taxon>Unioninae</taxon>
        <taxon>Sinanodonta</taxon>
    </lineage>
</organism>
<dbReference type="SUPFAM" id="SSF56436">
    <property type="entry name" value="C-type lectin-like"/>
    <property type="match status" value="1"/>
</dbReference>
<dbReference type="Gene3D" id="3.10.100.10">
    <property type="entry name" value="Mannose-Binding Protein A, subunit A"/>
    <property type="match status" value="1"/>
</dbReference>
<comment type="caution">
    <text evidence="2">The sequence shown here is derived from an EMBL/GenBank/DDBJ whole genome shotgun (WGS) entry which is preliminary data.</text>
</comment>
<dbReference type="InterPro" id="IPR016186">
    <property type="entry name" value="C-type_lectin-like/link_sf"/>
</dbReference>
<protein>
    <recommendedName>
        <fullName evidence="1">C-type lectin domain-containing protein</fullName>
    </recommendedName>
</protein>
<proteinExistence type="predicted"/>
<evidence type="ECO:0000259" key="1">
    <source>
        <dbReference type="PROSITE" id="PS50041"/>
    </source>
</evidence>
<dbReference type="PROSITE" id="PS50041">
    <property type="entry name" value="C_TYPE_LECTIN_2"/>
    <property type="match status" value="1"/>
</dbReference>
<accession>A0ABD3WZJ6</accession>
<evidence type="ECO:0000313" key="2">
    <source>
        <dbReference type="EMBL" id="KAL3879380.1"/>
    </source>
</evidence>
<name>A0ABD3WZJ6_SINWO</name>